<evidence type="ECO:0000256" key="1">
    <source>
        <dbReference type="SAM" id="MobiDB-lite"/>
    </source>
</evidence>
<reference evidence="2 3" key="1">
    <citation type="journal article" date="2016" name="Mol. Biol. Evol.">
        <title>Comparative Genomics of Early-Diverging Mushroom-Forming Fungi Provides Insights into the Origins of Lignocellulose Decay Capabilities.</title>
        <authorList>
            <person name="Nagy L.G."/>
            <person name="Riley R."/>
            <person name="Tritt A."/>
            <person name="Adam C."/>
            <person name="Daum C."/>
            <person name="Floudas D."/>
            <person name="Sun H."/>
            <person name="Yadav J.S."/>
            <person name="Pangilinan J."/>
            <person name="Larsson K.H."/>
            <person name="Matsuura K."/>
            <person name="Barry K."/>
            <person name="Labutti K."/>
            <person name="Kuo R."/>
            <person name="Ohm R.A."/>
            <person name="Bhattacharya S.S."/>
            <person name="Shirouzu T."/>
            <person name="Yoshinaga Y."/>
            <person name="Martin F.M."/>
            <person name="Grigoriev I.V."/>
            <person name="Hibbett D.S."/>
        </authorList>
    </citation>
    <scope>NUCLEOTIDE SEQUENCE [LARGE SCALE GENOMIC DNA]</scope>
    <source>
        <strain evidence="2 3">CBS 109695</strain>
    </source>
</reference>
<gene>
    <name evidence="2" type="ORF">FIBSPDRAFT_787996</name>
</gene>
<dbReference type="EMBL" id="KV417545">
    <property type="protein sequence ID" value="KZP21734.1"/>
    <property type="molecule type" value="Genomic_DNA"/>
</dbReference>
<evidence type="ECO:0000313" key="3">
    <source>
        <dbReference type="Proteomes" id="UP000076532"/>
    </source>
</evidence>
<evidence type="ECO:0000313" key="2">
    <source>
        <dbReference type="EMBL" id="KZP21734.1"/>
    </source>
</evidence>
<feature type="region of interest" description="Disordered" evidence="1">
    <location>
        <begin position="72"/>
        <end position="100"/>
    </location>
</feature>
<dbReference type="InterPro" id="IPR011990">
    <property type="entry name" value="TPR-like_helical_dom_sf"/>
</dbReference>
<dbReference type="Gene3D" id="1.25.40.10">
    <property type="entry name" value="Tetratricopeptide repeat domain"/>
    <property type="match status" value="1"/>
</dbReference>
<protein>
    <submittedName>
        <fullName evidence="2">Uncharacterized protein</fullName>
    </submittedName>
</protein>
<keyword evidence="3" id="KW-1185">Reference proteome</keyword>
<feature type="compositionally biased region" description="Polar residues" evidence="1">
    <location>
        <begin position="79"/>
        <end position="100"/>
    </location>
</feature>
<dbReference type="AlphaFoldDB" id="A0A166KBG4"/>
<sequence>MRCIWSTKANTILRQSLIPVLKPGHATINSRTGAANKLHPPPSSLQTHRSVHRNVFAGAHGRLHQSRSLAQTAVKVASAHSQAGSGTSNPPKSSMTSAQQSRAAAKAMRICVRSGAIADAHYILKSLFQSKFPLPPSITRTSHRKGFTPLQFNSYISPKLAAHALLHELVRVGMTQKAYLVAQNLIKSDFTIHPRTLNLIITRLLAESPTPPNPLSHLRVPSVLSLLFSHKVLSLQPRLYADPSARYAVRLIQHAQHHRQRYSAETLESFVRYFLRRSELLFASLFVGMLVRDYQVKHAMAARLRGDIQACDTQEGEVQLPVESKIILKSRLKEALFYKSQLDKTLIFDVVNAIRESMLKDPEEEHDNLHFEVALQALANIAMLVDERRLPFGDIGTIIRALYSCPTSETKVWILQDGMPIQVEAHRYFHAVVMRLAENPPAVRATVRKLRASDPTPTKIMPPLDIEAYNALIHYALRHRLMPKLATKLLGHMQTLQRPLQPNTVTHNIILRAGTLTSRNGMAEEAMKSLRERRISMLRDSAGAAQPTSVVSEVSSAETPVVADSSEAESMYAADAHTLSSYILHLTSTGRPDAVIRILFDILPELVGVDHPSWGQATDEEIAALKKQRRKSIKTQLRRAASFGPWLFVALLNALAKDNNTGLCERVWLLAKKTELASWRIGDVEPWLLPVHAYTIMMQCYAAQLRKSDRIQAEGRTDLTRLWKPIASKPVRGWAKYIQTQQRSPYDQFFQHDVGRRAGMRLLYAMQDGGREVFRELMSLKGREAPNVQIPRPDARFFNAALALFPTGSRHYRPSQYFKRRMWRARSRYAAGHHFAVKGKKHLMISHVAREMVAHGYSVPIGLRPVLIGHWEHSAFVQRPRRALDTRPYAFPKRLRRTFRAHNLLTMKTRGLPIRRRTATRRKAL</sequence>
<dbReference type="STRING" id="436010.A0A166KBG4"/>
<dbReference type="Proteomes" id="UP000076532">
    <property type="component" value="Unassembled WGS sequence"/>
</dbReference>
<proteinExistence type="predicted"/>
<name>A0A166KBG4_9AGAM</name>
<organism evidence="2 3">
    <name type="scientific">Athelia psychrophila</name>
    <dbReference type="NCBI Taxonomy" id="1759441"/>
    <lineage>
        <taxon>Eukaryota</taxon>
        <taxon>Fungi</taxon>
        <taxon>Dikarya</taxon>
        <taxon>Basidiomycota</taxon>
        <taxon>Agaricomycotina</taxon>
        <taxon>Agaricomycetes</taxon>
        <taxon>Agaricomycetidae</taxon>
        <taxon>Atheliales</taxon>
        <taxon>Atheliaceae</taxon>
        <taxon>Athelia</taxon>
    </lineage>
</organism>
<dbReference type="OrthoDB" id="2554293at2759"/>
<accession>A0A166KBG4</accession>